<protein>
    <submittedName>
        <fullName evidence="1">Uncharacterized protein</fullName>
    </submittedName>
</protein>
<dbReference type="EMBL" id="KN833029">
    <property type="protein sequence ID" value="KIM76966.1"/>
    <property type="molecule type" value="Genomic_DNA"/>
</dbReference>
<accession>A0A0C3FB71</accession>
<gene>
    <name evidence="1" type="ORF">PILCRDRAFT_629125</name>
</gene>
<dbReference type="Proteomes" id="UP000054166">
    <property type="component" value="Unassembled WGS sequence"/>
</dbReference>
<dbReference type="HOGENOM" id="CLU_2146823_0_0_1"/>
<reference evidence="1 2" key="1">
    <citation type="submission" date="2014-04" db="EMBL/GenBank/DDBJ databases">
        <authorList>
            <consortium name="DOE Joint Genome Institute"/>
            <person name="Kuo A."/>
            <person name="Tarkka M."/>
            <person name="Buscot F."/>
            <person name="Kohler A."/>
            <person name="Nagy L.G."/>
            <person name="Floudas D."/>
            <person name="Copeland A."/>
            <person name="Barry K.W."/>
            <person name="Cichocki N."/>
            <person name="Veneault-Fourrey C."/>
            <person name="LaButti K."/>
            <person name="Lindquist E.A."/>
            <person name="Lipzen A."/>
            <person name="Lundell T."/>
            <person name="Morin E."/>
            <person name="Murat C."/>
            <person name="Sun H."/>
            <person name="Tunlid A."/>
            <person name="Henrissat B."/>
            <person name="Grigoriev I.V."/>
            <person name="Hibbett D.S."/>
            <person name="Martin F."/>
            <person name="Nordberg H.P."/>
            <person name="Cantor M.N."/>
            <person name="Hua S.X."/>
        </authorList>
    </citation>
    <scope>NUCLEOTIDE SEQUENCE [LARGE SCALE GENOMIC DNA]</scope>
    <source>
        <strain evidence="1 2">F 1598</strain>
    </source>
</reference>
<name>A0A0C3FB71_PILCF</name>
<reference evidence="2" key="2">
    <citation type="submission" date="2015-01" db="EMBL/GenBank/DDBJ databases">
        <title>Evolutionary Origins and Diversification of the Mycorrhizal Mutualists.</title>
        <authorList>
            <consortium name="DOE Joint Genome Institute"/>
            <consortium name="Mycorrhizal Genomics Consortium"/>
            <person name="Kohler A."/>
            <person name="Kuo A."/>
            <person name="Nagy L.G."/>
            <person name="Floudas D."/>
            <person name="Copeland A."/>
            <person name="Barry K.W."/>
            <person name="Cichocki N."/>
            <person name="Veneault-Fourrey C."/>
            <person name="LaButti K."/>
            <person name="Lindquist E.A."/>
            <person name="Lipzen A."/>
            <person name="Lundell T."/>
            <person name="Morin E."/>
            <person name="Murat C."/>
            <person name="Riley R."/>
            <person name="Ohm R."/>
            <person name="Sun H."/>
            <person name="Tunlid A."/>
            <person name="Henrissat B."/>
            <person name="Grigoriev I.V."/>
            <person name="Hibbett D.S."/>
            <person name="Martin F."/>
        </authorList>
    </citation>
    <scope>NUCLEOTIDE SEQUENCE [LARGE SCALE GENOMIC DNA]</scope>
    <source>
        <strain evidence="2">F 1598</strain>
    </source>
</reference>
<dbReference type="InParanoid" id="A0A0C3FB71"/>
<keyword evidence="2" id="KW-1185">Reference proteome</keyword>
<evidence type="ECO:0000313" key="1">
    <source>
        <dbReference type="EMBL" id="KIM76966.1"/>
    </source>
</evidence>
<sequence length="112" mass="12866">MNQGGTHDVRTVRLFISKSRNVACQSTIGGHLISCQSKSSYSIIHLFPSQPKLTYLSSKSRLESRLPALIFRYNPLHDLTLLTMHIIHHSEHKRYNNFVRSTGDVICKQDMR</sequence>
<proteinExistence type="predicted"/>
<organism evidence="1 2">
    <name type="scientific">Piloderma croceum (strain F 1598)</name>
    <dbReference type="NCBI Taxonomy" id="765440"/>
    <lineage>
        <taxon>Eukaryota</taxon>
        <taxon>Fungi</taxon>
        <taxon>Dikarya</taxon>
        <taxon>Basidiomycota</taxon>
        <taxon>Agaricomycotina</taxon>
        <taxon>Agaricomycetes</taxon>
        <taxon>Agaricomycetidae</taxon>
        <taxon>Atheliales</taxon>
        <taxon>Atheliaceae</taxon>
        <taxon>Piloderma</taxon>
    </lineage>
</organism>
<evidence type="ECO:0000313" key="2">
    <source>
        <dbReference type="Proteomes" id="UP000054166"/>
    </source>
</evidence>
<dbReference type="AlphaFoldDB" id="A0A0C3FB71"/>